<gene>
    <name evidence="2" type="ORF">IAI60_12865</name>
</gene>
<dbReference type="SUPFAM" id="SSF56925">
    <property type="entry name" value="OMPA-like"/>
    <property type="match status" value="1"/>
</dbReference>
<dbReference type="EMBL" id="JACTNF010000012">
    <property type="protein sequence ID" value="MBO1075498.1"/>
    <property type="molecule type" value="Genomic_DNA"/>
</dbReference>
<evidence type="ECO:0000313" key="3">
    <source>
        <dbReference type="Proteomes" id="UP001518990"/>
    </source>
</evidence>
<dbReference type="InterPro" id="IPR011250">
    <property type="entry name" value="OMP/PagP_B-barrel"/>
</dbReference>
<reference evidence="2 3" key="1">
    <citation type="submission" date="2020-09" db="EMBL/GenBank/DDBJ databases">
        <title>Roseomonas.</title>
        <authorList>
            <person name="Zhu W."/>
        </authorList>
    </citation>
    <scope>NUCLEOTIDE SEQUENCE [LARGE SCALE GENOMIC DNA]</scope>
    <source>
        <strain evidence="2 3">1311</strain>
    </source>
</reference>
<feature type="chain" id="PRO_5046267144" description="Outer membrane protein beta-barrel domain-containing protein" evidence="1">
    <location>
        <begin position="23"/>
        <end position="223"/>
    </location>
</feature>
<evidence type="ECO:0000313" key="2">
    <source>
        <dbReference type="EMBL" id="MBO1075498.1"/>
    </source>
</evidence>
<comment type="caution">
    <text evidence="2">The sequence shown here is derived from an EMBL/GenBank/DDBJ whole genome shotgun (WGS) entry which is preliminary data.</text>
</comment>
<proteinExistence type="predicted"/>
<dbReference type="Proteomes" id="UP001518990">
    <property type="component" value="Unassembled WGS sequence"/>
</dbReference>
<accession>A0ABS3KFS7</accession>
<organism evidence="2 3">
    <name type="scientific">Roseomonas marmotae</name>
    <dbReference type="NCBI Taxonomy" id="2768161"/>
    <lineage>
        <taxon>Bacteria</taxon>
        <taxon>Pseudomonadati</taxon>
        <taxon>Pseudomonadota</taxon>
        <taxon>Alphaproteobacteria</taxon>
        <taxon>Acetobacterales</taxon>
        <taxon>Roseomonadaceae</taxon>
        <taxon>Roseomonas</taxon>
    </lineage>
</organism>
<protein>
    <recommendedName>
        <fullName evidence="4">Outer membrane protein beta-barrel domain-containing protein</fullName>
    </recommendedName>
</protein>
<evidence type="ECO:0008006" key="4">
    <source>
        <dbReference type="Google" id="ProtNLM"/>
    </source>
</evidence>
<dbReference type="Gene3D" id="2.40.160.170">
    <property type="match status" value="1"/>
</dbReference>
<name>A0ABS3KFS7_9PROT</name>
<evidence type="ECO:0000256" key="1">
    <source>
        <dbReference type="SAM" id="SignalP"/>
    </source>
</evidence>
<keyword evidence="3" id="KW-1185">Reference proteome</keyword>
<sequence>MKKLAGAALAVLSLGAAMPAQAQNPLSGVNLELGVTGGTLGIGPELNIKPQSWPLGLRLNYTTFDFDRDFSVNGVNYNGTLDLSSFGATLDFYPFRTGFRVSAGLRYSDDSVDLTGHTERNFRYKGTTIAGSDLGTLYGDVTYNKIKPYLGLGYTYAFLGGRLPVSLDVGATYLGNPDVNLRADAGAPAIAAAYVESKRHDLERKMDNYKFYPVIQLSIAYRF</sequence>
<keyword evidence="1" id="KW-0732">Signal</keyword>
<dbReference type="RefSeq" id="WP_207447762.1">
    <property type="nucleotide sequence ID" value="NZ_CP061094.1"/>
</dbReference>
<feature type="signal peptide" evidence="1">
    <location>
        <begin position="1"/>
        <end position="22"/>
    </location>
</feature>